<feature type="region of interest" description="Disordered" evidence="1">
    <location>
        <begin position="32"/>
        <end position="56"/>
    </location>
</feature>
<protein>
    <submittedName>
        <fullName evidence="2">Uncharacterized protein</fullName>
    </submittedName>
</protein>
<dbReference type="EMBL" id="EAAA01000856">
    <property type="status" value="NOT_ANNOTATED_CDS"/>
    <property type="molecule type" value="Genomic_DNA"/>
</dbReference>
<keyword evidence="3" id="KW-1185">Reference proteome</keyword>
<dbReference type="InParanoid" id="H2XKY8"/>
<dbReference type="Proteomes" id="UP000008144">
    <property type="component" value="Chromosome 12"/>
</dbReference>
<name>H2XKY8_CIOIN</name>
<accession>H2XKY8</accession>
<evidence type="ECO:0000256" key="1">
    <source>
        <dbReference type="SAM" id="MobiDB-lite"/>
    </source>
</evidence>
<reference evidence="3" key="1">
    <citation type="journal article" date="2002" name="Science">
        <title>The draft genome of Ciona intestinalis: insights into chordate and vertebrate origins.</title>
        <authorList>
            <person name="Dehal P."/>
            <person name="Satou Y."/>
            <person name="Campbell R.K."/>
            <person name="Chapman J."/>
            <person name="Degnan B."/>
            <person name="De Tomaso A."/>
            <person name="Davidson B."/>
            <person name="Di Gregorio A."/>
            <person name="Gelpke M."/>
            <person name="Goodstein D.M."/>
            <person name="Harafuji N."/>
            <person name="Hastings K.E."/>
            <person name="Ho I."/>
            <person name="Hotta K."/>
            <person name="Huang W."/>
            <person name="Kawashima T."/>
            <person name="Lemaire P."/>
            <person name="Martinez D."/>
            <person name="Meinertzhagen I.A."/>
            <person name="Necula S."/>
            <person name="Nonaka M."/>
            <person name="Putnam N."/>
            <person name="Rash S."/>
            <person name="Saiga H."/>
            <person name="Satake M."/>
            <person name="Terry A."/>
            <person name="Yamada L."/>
            <person name="Wang H.G."/>
            <person name="Awazu S."/>
            <person name="Azumi K."/>
            <person name="Boore J."/>
            <person name="Branno M."/>
            <person name="Chin-Bow S."/>
            <person name="DeSantis R."/>
            <person name="Doyle S."/>
            <person name="Francino P."/>
            <person name="Keys D.N."/>
            <person name="Haga S."/>
            <person name="Hayashi H."/>
            <person name="Hino K."/>
            <person name="Imai K.S."/>
            <person name="Inaba K."/>
            <person name="Kano S."/>
            <person name="Kobayashi K."/>
            <person name="Kobayashi M."/>
            <person name="Lee B.I."/>
            <person name="Makabe K.W."/>
            <person name="Manohar C."/>
            <person name="Matassi G."/>
            <person name="Medina M."/>
            <person name="Mochizuki Y."/>
            <person name="Mount S."/>
            <person name="Morishita T."/>
            <person name="Miura S."/>
            <person name="Nakayama A."/>
            <person name="Nishizaka S."/>
            <person name="Nomoto H."/>
            <person name="Ohta F."/>
            <person name="Oishi K."/>
            <person name="Rigoutsos I."/>
            <person name="Sano M."/>
            <person name="Sasaki A."/>
            <person name="Sasakura Y."/>
            <person name="Shoguchi E."/>
            <person name="Shin-i T."/>
            <person name="Spagnuolo A."/>
            <person name="Stainier D."/>
            <person name="Suzuki M.M."/>
            <person name="Tassy O."/>
            <person name="Takatori N."/>
            <person name="Tokuoka M."/>
            <person name="Yagi K."/>
            <person name="Yoshizaki F."/>
            <person name="Wada S."/>
            <person name="Zhang C."/>
            <person name="Hyatt P.D."/>
            <person name="Larimer F."/>
            <person name="Detter C."/>
            <person name="Doggett N."/>
            <person name="Glavina T."/>
            <person name="Hawkins T."/>
            <person name="Richardson P."/>
            <person name="Lucas S."/>
            <person name="Kohara Y."/>
            <person name="Levine M."/>
            <person name="Satoh N."/>
            <person name="Rokhsar D.S."/>
        </authorList>
    </citation>
    <scope>NUCLEOTIDE SEQUENCE [LARGE SCALE GENOMIC DNA]</scope>
</reference>
<evidence type="ECO:0000313" key="3">
    <source>
        <dbReference type="Proteomes" id="UP000008144"/>
    </source>
</evidence>
<evidence type="ECO:0000313" key="2">
    <source>
        <dbReference type="Ensembl" id="ENSCINP00000030320.1"/>
    </source>
</evidence>
<reference evidence="2" key="4">
    <citation type="submission" date="2025-09" db="UniProtKB">
        <authorList>
            <consortium name="Ensembl"/>
        </authorList>
    </citation>
    <scope>IDENTIFICATION</scope>
</reference>
<dbReference type="AlphaFoldDB" id="H2XKY8"/>
<reference evidence="2" key="3">
    <citation type="submission" date="2025-08" db="UniProtKB">
        <authorList>
            <consortium name="Ensembl"/>
        </authorList>
    </citation>
    <scope>IDENTIFICATION</scope>
</reference>
<proteinExistence type="predicted"/>
<sequence>MTSRYVTSRSGVDATEERTSTWYVTSQRIKRTGRESGMKKSQRICCRRKAQDEEQR</sequence>
<organism evidence="2 3">
    <name type="scientific">Ciona intestinalis</name>
    <name type="common">Transparent sea squirt</name>
    <name type="synonym">Ascidia intestinalis</name>
    <dbReference type="NCBI Taxonomy" id="7719"/>
    <lineage>
        <taxon>Eukaryota</taxon>
        <taxon>Metazoa</taxon>
        <taxon>Chordata</taxon>
        <taxon>Tunicata</taxon>
        <taxon>Ascidiacea</taxon>
        <taxon>Phlebobranchia</taxon>
        <taxon>Cionidae</taxon>
        <taxon>Ciona</taxon>
    </lineage>
</organism>
<dbReference type="HOGENOM" id="CLU_3013456_0_0_1"/>
<reference evidence="2" key="2">
    <citation type="journal article" date="2008" name="Genome Biol.">
        <title>Improved genome assembly and evidence-based global gene model set for the chordate Ciona intestinalis: new insight into intron and operon populations.</title>
        <authorList>
            <person name="Satou Y."/>
            <person name="Mineta K."/>
            <person name="Ogasawara M."/>
            <person name="Sasakura Y."/>
            <person name="Shoguchi E."/>
            <person name="Ueno K."/>
            <person name="Yamada L."/>
            <person name="Matsumoto J."/>
            <person name="Wasserscheid J."/>
            <person name="Dewar K."/>
            <person name="Wiley G.B."/>
            <person name="Macmil S.L."/>
            <person name="Roe B.A."/>
            <person name="Zeller R.W."/>
            <person name="Hastings K.E."/>
            <person name="Lemaire P."/>
            <person name="Lindquist E."/>
            <person name="Endo T."/>
            <person name="Hotta K."/>
            <person name="Inaba K."/>
        </authorList>
    </citation>
    <scope>NUCLEOTIDE SEQUENCE [LARGE SCALE GENOMIC DNA]</scope>
    <source>
        <strain evidence="2">wild type</strain>
    </source>
</reference>
<dbReference type="Ensembl" id="ENSCINT00000037047.1">
    <property type="protein sequence ID" value="ENSCINP00000030320.1"/>
    <property type="gene ID" value="ENSCING00000023085.1"/>
</dbReference>